<protein>
    <submittedName>
        <fullName evidence="1">DUF1292 domain-containing protein</fullName>
    </submittedName>
</protein>
<organism evidence="1 2">
    <name type="scientific">Fusibacter bizertensis</name>
    <dbReference type="NCBI Taxonomy" id="1488331"/>
    <lineage>
        <taxon>Bacteria</taxon>
        <taxon>Bacillati</taxon>
        <taxon>Bacillota</taxon>
        <taxon>Clostridia</taxon>
        <taxon>Eubacteriales</taxon>
        <taxon>Eubacteriales Family XII. Incertae Sedis</taxon>
        <taxon>Fusibacter</taxon>
    </lineage>
</organism>
<gene>
    <name evidence="1" type="ORF">QE109_11470</name>
</gene>
<sequence>MSDLKNNDVNVEDNACGCGHDHDHDHDHHVHTLTLELENGEELVCPIIEIFEVEGKEYIALLHPEEEIAMLYGFVDDEDGSVELTEIKDDDEYDKIAEVFNTLVGAEDDEEEEA</sequence>
<dbReference type="RefSeq" id="WP_281094663.1">
    <property type="nucleotide sequence ID" value="NZ_JARYZI010000007.1"/>
</dbReference>
<dbReference type="Pfam" id="PF06949">
    <property type="entry name" value="DUF1292"/>
    <property type="match status" value="1"/>
</dbReference>
<accession>A0ABT6NEC0</accession>
<proteinExistence type="predicted"/>
<keyword evidence="2" id="KW-1185">Reference proteome</keyword>
<name>A0ABT6NEC0_9FIRM</name>
<dbReference type="InterPro" id="IPR009711">
    <property type="entry name" value="UPF0473"/>
</dbReference>
<reference evidence="1 2" key="1">
    <citation type="submission" date="2023-04" db="EMBL/GenBank/DDBJ databases">
        <title>Fusibacter bizertensis strain WBS, isolated from littoral bottom sediments of the Arctic seas - biochemical and genomic analysis.</title>
        <authorList>
            <person name="Brioukhanov A.L."/>
        </authorList>
    </citation>
    <scope>NUCLEOTIDE SEQUENCE [LARGE SCALE GENOMIC DNA]</scope>
    <source>
        <strain evidence="1 2">WBS</strain>
    </source>
</reference>
<dbReference type="EMBL" id="JARYZI010000007">
    <property type="protein sequence ID" value="MDH8678772.1"/>
    <property type="molecule type" value="Genomic_DNA"/>
</dbReference>
<comment type="caution">
    <text evidence="1">The sequence shown here is derived from an EMBL/GenBank/DDBJ whole genome shotgun (WGS) entry which is preliminary data.</text>
</comment>
<evidence type="ECO:0000313" key="2">
    <source>
        <dbReference type="Proteomes" id="UP001158045"/>
    </source>
</evidence>
<dbReference type="Proteomes" id="UP001158045">
    <property type="component" value="Unassembled WGS sequence"/>
</dbReference>
<evidence type="ECO:0000313" key="1">
    <source>
        <dbReference type="EMBL" id="MDH8678772.1"/>
    </source>
</evidence>